<evidence type="ECO:0000256" key="1">
    <source>
        <dbReference type="ARBA" id="ARBA00022801"/>
    </source>
</evidence>
<dbReference type="PANTHER" id="PTHR43736:SF4">
    <property type="entry name" value="SLR1690 PROTEIN"/>
    <property type="match status" value="1"/>
</dbReference>
<proteinExistence type="predicted"/>
<dbReference type="InterPro" id="IPR000086">
    <property type="entry name" value="NUDIX_hydrolase_dom"/>
</dbReference>
<dbReference type="SUPFAM" id="SSF46785">
    <property type="entry name" value="Winged helix' DNA-binding domain"/>
    <property type="match status" value="1"/>
</dbReference>
<dbReference type="Gene3D" id="1.10.10.10">
    <property type="entry name" value="Winged helix-like DNA-binding domain superfamily/Winged helix DNA-binding domain"/>
    <property type="match status" value="1"/>
</dbReference>
<accession>A0AAU7M0R3</accession>
<gene>
    <name evidence="4" type="ORF">ABUL08_14595</name>
    <name evidence="3" type="ORF">VK199_14535</name>
</gene>
<dbReference type="InterPro" id="IPR054105">
    <property type="entry name" value="WHD_NrtR"/>
</dbReference>
<dbReference type="PANTHER" id="PTHR43736">
    <property type="entry name" value="ADP-RIBOSE PYROPHOSPHATASE"/>
    <property type="match status" value="1"/>
</dbReference>
<dbReference type="InterPro" id="IPR015797">
    <property type="entry name" value="NUDIX_hydrolase-like_dom_sf"/>
</dbReference>
<keyword evidence="1" id="KW-0378">Hydrolase</keyword>
<dbReference type="EMBL" id="CP159342">
    <property type="protein sequence ID" value="XCH71606.1"/>
    <property type="molecule type" value="Genomic_DNA"/>
</dbReference>
<dbReference type="AlphaFoldDB" id="A0AAU7M0R3"/>
<dbReference type="Gene3D" id="3.90.79.10">
    <property type="entry name" value="Nucleoside Triphosphate Pyrophosphohydrolase"/>
    <property type="match status" value="1"/>
</dbReference>
<dbReference type="Pfam" id="PF21906">
    <property type="entry name" value="WHD_NrtR"/>
    <property type="match status" value="1"/>
</dbReference>
<dbReference type="GO" id="GO:0016787">
    <property type="term" value="F:hydrolase activity"/>
    <property type="evidence" value="ECO:0007669"/>
    <property type="project" value="UniProtKB-KW"/>
</dbReference>
<dbReference type="RefSeq" id="WP_350930460.1">
    <property type="nucleotide sequence ID" value="NZ_CP157762.1"/>
</dbReference>
<dbReference type="SUPFAM" id="SSF55811">
    <property type="entry name" value="Nudix"/>
    <property type="match status" value="1"/>
</dbReference>
<dbReference type="Pfam" id="PF00293">
    <property type="entry name" value="NUDIX"/>
    <property type="match status" value="1"/>
</dbReference>
<dbReference type="InterPro" id="IPR036388">
    <property type="entry name" value="WH-like_DNA-bd_sf"/>
</dbReference>
<organism evidence="3">
    <name type="scientific">Micromonospora sp. CCTCC AA 2012012</name>
    <dbReference type="NCBI Taxonomy" id="3111921"/>
    <lineage>
        <taxon>Bacteria</taxon>
        <taxon>Bacillati</taxon>
        <taxon>Actinomycetota</taxon>
        <taxon>Actinomycetes</taxon>
        <taxon>Micromonosporales</taxon>
        <taxon>Micromonosporaceae</taxon>
        <taxon>Micromonospora</taxon>
    </lineage>
</organism>
<dbReference type="InterPro" id="IPR036390">
    <property type="entry name" value="WH_DNA-bd_sf"/>
</dbReference>
<evidence type="ECO:0000313" key="3">
    <source>
        <dbReference type="EMBL" id="XBP90908.1"/>
    </source>
</evidence>
<reference evidence="3" key="1">
    <citation type="submission" date="2024-01" db="EMBL/GenBank/DDBJ databases">
        <title>The genome sequence of Micromonospora mangrovi CCTCC AA 2012012.</title>
        <authorList>
            <person name="Gao J."/>
        </authorList>
    </citation>
    <scope>NUCLEOTIDE SEQUENCE</scope>
    <source>
        <strain evidence="3">CCTCC AA 2012012</strain>
    </source>
</reference>
<dbReference type="PROSITE" id="PS51462">
    <property type="entry name" value="NUDIX"/>
    <property type="match status" value="1"/>
</dbReference>
<dbReference type="PROSITE" id="PS00893">
    <property type="entry name" value="NUDIX_BOX"/>
    <property type="match status" value="1"/>
</dbReference>
<name>A0AAU7M0R3_9ACTN</name>
<protein>
    <submittedName>
        <fullName evidence="3">NUDIX domain-containing protein</fullName>
    </submittedName>
</protein>
<feature type="domain" description="Nudix hydrolase" evidence="2">
    <location>
        <begin position="10"/>
        <end position="141"/>
    </location>
</feature>
<dbReference type="CDD" id="cd18873">
    <property type="entry name" value="NUDIX_NadM_like"/>
    <property type="match status" value="1"/>
</dbReference>
<evidence type="ECO:0000259" key="2">
    <source>
        <dbReference type="PROSITE" id="PS51462"/>
    </source>
</evidence>
<reference evidence="4" key="2">
    <citation type="submission" date="2024-06" db="EMBL/GenBank/DDBJ databases">
        <title>Micromonospora mangrovi CCTCC AA 2012012 genome sequences.</title>
        <authorList>
            <person name="Gao J."/>
        </authorList>
    </citation>
    <scope>NUCLEOTIDE SEQUENCE</scope>
    <source>
        <strain evidence="4">CCTCC AA 2012012</strain>
    </source>
</reference>
<sequence>MTDRPHAELRLTADLAVLTVREGRLEVLVIRRGNEPFLGCPALPGGFVRADESVDETAVRELAEETGLTGLHLEQLEVFSDPRRDPRGRVVTVAYLAVAPDLPVPRAGSDAAGASWESVDRMLDGEADLAFDHARIMAAAVERARTKLEYTTLATAFCDEEFTIGDLRGVYEALWGTALDQRNFSRKVLNTDGFIVPTGRRTTSGLGRPAKLYRRGPATMLHPPMLRQAMHGTESPGHPADR</sequence>
<dbReference type="EMBL" id="CP157762">
    <property type="protein sequence ID" value="XBP90908.1"/>
    <property type="molecule type" value="Genomic_DNA"/>
</dbReference>
<dbReference type="InterPro" id="IPR020084">
    <property type="entry name" value="NUDIX_hydrolase_CS"/>
</dbReference>
<evidence type="ECO:0000313" key="4">
    <source>
        <dbReference type="EMBL" id="XCH71606.1"/>
    </source>
</evidence>